<name>A0ABX2A5J7_9MICO</name>
<dbReference type="SMART" id="SM00636">
    <property type="entry name" value="Glyco_18"/>
    <property type="match status" value="1"/>
</dbReference>
<dbReference type="InterPro" id="IPR003610">
    <property type="entry name" value="CBM5/12"/>
</dbReference>
<dbReference type="Gene3D" id="3.20.20.80">
    <property type="entry name" value="Glycosidases"/>
    <property type="match status" value="1"/>
</dbReference>
<feature type="compositionally biased region" description="Low complexity" evidence="6">
    <location>
        <begin position="103"/>
        <end position="112"/>
    </location>
</feature>
<dbReference type="InterPro" id="IPR006311">
    <property type="entry name" value="TAT_signal"/>
</dbReference>
<dbReference type="InterPro" id="IPR036573">
    <property type="entry name" value="CBM_sf_5/12"/>
</dbReference>
<keyword evidence="2" id="KW-0146">Chitin degradation</keyword>
<evidence type="ECO:0000256" key="7">
    <source>
        <dbReference type="SAM" id="SignalP"/>
    </source>
</evidence>
<dbReference type="EMBL" id="JABEZU010000002">
    <property type="protein sequence ID" value="NOV97190.1"/>
    <property type="molecule type" value="Genomic_DNA"/>
</dbReference>
<evidence type="ECO:0000259" key="8">
    <source>
        <dbReference type="PROSITE" id="PS51910"/>
    </source>
</evidence>
<dbReference type="RefSeq" id="WP_171783430.1">
    <property type="nucleotide sequence ID" value="NZ_BAAAML010000014.1"/>
</dbReference>
<dbReference type="PROSITE" id="PS51318">
    <property type="entry name" value="TAT"/>
    <property type="match status" value="1"/>
</dbReference>
<evidence type="ECO:0000313" key="9">
    <source>
        <dbReference type="EMBL" id="NOV97190.1"/>
    </source>
</evidence>
<dbReference type="InterPro" id="IPR017853">
    <property type="entry name" value="GH"/>
</dbReference>
<dbReference type="InterPro" id="IPR029070">
    <property type="entry name" value="Chitinase_insertion_sf"/>
</dbReference>
<dbReference type="InterPro" id="IPR001579">
    <property type="entry name" value="Glyco_hydro_18_chit_AS"/>
</dbReference>
<dbReference type="InterPro" id="IPR011583">
    <property type="entry name" value="Chitinase_II/V-like_cat"/>
</dbReference>
<keyword evidence="10" id="KW-1185">Reference proteome</keyword>
<keyword evidence="7" id="KW-0732">Signal</keyword>
<dbReference type="Gene3D" id="2.10.10.20">
    <property type="entry name" value="Carbohydrate-binding module superfamily 5/12"/>
    <property type="match status" value="2"/>
</dbReference>
<dbReference type="Proteomes" id="UP000757540">
    <property type="component" value="Unassembled WGS sequence"/>
</dbReference>
<dbReference type="PROSITE" id="PS01095">
    <property type="entry name" value="GH18_1"/>
    <property type="match status" value="1"/>
</dbReference>
<dbReference type="GO" id="GO:0008843">
    <property type="term" value="F:endochitinase activity"/>
    <property type="evidence" value="ECO:0007669"/>
    <property type="project" value="UniProtKB-EC"/>
</dbReference>
<dbReference type="PROSITE" id="PS51910">
    <property type="entry name" value="GH18_2"/>
    <property type="match status" value="1"/>
</dbReference>
<feature type="signal peptide" evidence="7">
    <location>
        <begin position="1"/>
        <end position="28"/>
    </location>
</feature>
<evidence type="ECO:0000256" key="3">
    <source>
        <dbReference type="ARBA" id="ARBA00023277"/>
    </source>
</evidence>
<keyword evidence="4 5" id="KW-0326">Glycosidase</keyword>
<dbReference type="SUPFAM" id="SSF54556">
    <property type="entry name" value="Chitinase insertion domain"/>
    <property type="match status" value="1"/>
</dbReference>
<dbReference type="InterPro" id="IPR050314">
    <property type="entry name" value="Glycosyl_Hydrlase_18"/>
</dbReference>
<evidence type="ECO:0000256" key="4">
    <source>
        <dbReference type="ARBA" id="ARBA00023295"/>
    </source>
</evidence>
<dbReference type="Pfam" id="PF02839">
    <property type="entry name" value="CBM_5_12"/>
    <property type="match status" value="2"/>
</dbReference>
<dbReference type="Pfam" id="PF06483">
    <property type="entry name" value="ChiC"/>
    <property type="match status" value="1"/>
</dbReference>
<feature type="region of interest" description="Disordered" evidence="6">
    <location>
        <begin position="67"/>
        <end position="134"/>
    </location>
</feature>
<dbReference type="SMART" id="SM00495">
    <property type="entry name" value="ChtBD3"/>
    <property type="match status" value="2"/>
</dbReference>
<dbReference type="InterPro" id="IPR001223">
    <property type="entry name" value="Glyco_hydro18_cat"/>
</dbReference>
<gene>
    <name evidence="9" type="ORF">HDG69_001765</name>
</gene>
<protein>
    <submittedName>
        <fullName evidence="9">Chitinase</fullName>
        <ecNumber evidence="9">3.2.1.14</ecNumber>
    </submittedName>
</protein>
<dbReference type="SUPFAM" id="SSF51445">
    <property type="entry name" value="(Trans)glycosidases"/>
    <property type="match status" value="1"/>
</dbReference>
<evidence type="ECO:0000256" key="6">
    <source>
        <dbReference type="SAM" id="MobiDB-lite"/>
    </source>
</evidence>
<evidence type="ECO:0000256" key="5">
    <source>
        <dbReference type="RuleBase" id="RU000489"/>
    </source>
</evidence>
<proteinExistence type="predicted"/>
<keyword evidence="2" id="KW-0624">Polysaccharide degradation</keyword>
<dbReference type="CDD" id="cd12215">
    <property type="entry name" value="ChiC_BD"/>
    <property type="match status" value="2"/>
</dbReference>
<comment type="caution">
    <text evidence="9">The sequence shown here is derived from an EMBL/GenBank/DDBJ whole genome shotgun (WGS) entry which is preliminary data.</text>
</comment>
<reference evidence="9 10" key="1">
    <citation type="submission" date="2020-05" db="EMBL/GenBank/DDBJ databases">
        <title>Genomic Encyclopedia of Type Strains, Phase III (KMG-III): the genomes of soil and plant-associated and newly described type strains.</title>
        <authorList>
            <person name="Whitman W."/>
        </authorList>
    </citation>
    <scope>NUCLEOTIDE SEQUENCE [LARGE SCALE GENOMIC DNA]</scope>
    <source>
        <strain evidence="9 10">KCTC 19046</strain>
    </source>
</reference>
<dbReference type="EC" id="3.2.1.14" evidence="9"/>
<dbReference type="InterPro" id="IPR009470">
    <property type="entry name" value="Chi_C"/>
</dbReference>
<feature type="chain" id="PRO_5046168316" evidence="7">
    <location>
        <begin position="29"/>
        <end position="844"/>
    </location>
</feature>
<dbReference type="SUPFAM" id="SSF51055">
    <property type="entry name" value="Carbohydrate binding domain"/>
    <property type="match status" value="2"/>
</dbReference>
<evidence type="ECO:0000313" key="10">
    <source>
        <dbReference type="Proteomes" id="UP000757540"/>
    </source>
</evidence>
<dbReference type="Pfam" id="PF00704">
    <property type="entry name" value="Glyco_hydro_18"/>
    <property type="match status" value="1"/>
</dbReference>
<dbReference type="Gene3D" id="3.10.50.10">
    <property type="match status" value="1"/>
</dbReference>
<sequence length="844" mass="89096">MRSPSPRRRRLGAAVLAVVLGSTGLAVAAVAPSAVAATECAPAWAPGAVYTQGDVASHDGVNYSASWWTQGDEPGASAWGPWASQGACGGPAPEPTEEPEPEPTATPTDPATGNPDEVCRPDGMAPTPGTDTPYCDVYDTDGREILPNGLDRRVIGYFTSWRTGKNGQPAYLANDIPWESLSHINYAFAHVGPDDKVSVNAHVEGNPATDMTWPEVPGAEMDPDLPYTGHFNLLAQHKAENPGVKIIPAVGGWAETGGYFDGDGERVASGGFYTMTESQERIDVFAESVVDFVREYGFDGIDIDYEYPTSNNDAGNPDDFEFSNARRGQLFDGYVDLMRTLREHLDRAGAEDGQYYLLTTASPSSGWLLRGMEVHQITEYADFINMMTYDLHGAWNEYVGGNAALFDDGKDPELAAGGVYGAYDGIGYLNGDWAAHYFRGAMQAGRINLGVPFYTRGFQDVTGGVHGMGGRAPAPAGFACPAGTNNKCGYGAEGIDNLWYDSDPQGNAVPAGVNPIWHVLNLEDGVVGDYAESYGVPTTIEGSYTRHFDDVTKNEWWWNAQTRTFLSGDADEAIAAKADYVADTGLGGLMIWELAGDYAYDESAGQHEMGSTLVDLMHDRLSSAGPYGATKAEGPMPTEALDITLEYTEFALGDNNYPIAPKVVFHNHGARDVPAGSTITFQHSVTDTGTMSDWSGYGTTTTPGRTGPNVGGLGATFHTASFQVPTGGIPSGGSITNQLKWALPVAQFSNVVVTVDGVDYATTGDHPRGVTVVDVPAGSGGGDGGGSGGGGAGALCDAPAWSSTAVYTGGTPVTHGERAWTARWWTQGDVPSSGTGPWTDEGSC</sequence>
<dbReference type="PANTHER" id="PTHR11177:SF308">
    <property type="entry name" value="CHITINASE A"/>
    <property type="match status" value="1"/>
</dbReference>
<accession>A0ABX2A5J7</accession>
<dbReference type="CDD" id="cd06548">
    <property type="entry name" value="GH18_chitinase"/>
    <property type="match status" value="1"/>
</dbReference>
<keyword evidence="1 5" id="KW-0378">Hydrolase</keyword>
<organism evidence="9 10">
    <name type="scientific">Isoptericola halotolerans</name>
    <dbReference type="NCBI Taxonomy" id="300560"/>
    <lineage>
        <taxon>Bacteria</taxon>
        <taxon>Bacillati</taxon>
        <taxon>Actinomycetota</taxon>
        <taxon>Actinomycetes</taxon>
        <taxon>Micrococcales</taxon>
        <taxon>Promicromonosporaceae</taxon>
        <taxon>Isoptericola</taxon>
    </lineage>
</organism>
<evidence type="ECO:0000256" key="2">
    <source>
        <dbReference type="ARBA" id="ARBA00023024"/>
    </source>
</evidence>
<keyword evidence="3" id="KW-0119">Carbohydrate metabolism</keyword>
<evidence type="ECO:0000256" key="1">
    <source>
        <dbReference type="ARBA" id="ARBA00022801"/>
    </source>
</evidence>
<feature type="domain" description="GH18" evidence="8">
    <location>
        <begin position="152"/>
        <end position="624"/>
    </location>
</feature>
<dbReference type="PANTHER" id="PTHR11177">
    <property type="entry name" value="CHITINASE"/>
    <property type="match status" value="1"/>
</dbReference>